<evidence type="ECO:0000259" key="2">
    <source>
        <dbReference type="Pfam" id="PF25543"/>
    </source>
</evidence>
<dbReference type="OrthoDB" id="2270193at2759"/>
<dbReference type="Pfam" id="PF25542">
    <property type="entry name" value="zf-CCCH_12"/>
    <property type="match status" value="1"/>
</dbReference>
<accession>A0A9W8Y9V2</accession>
<dbReference type="PANTHER" id="PTHR37543:SF1">
    <property type="entry name" value="CCCH ZINC FINGER DNA BINDING PROTEIN (AFU_ORTHOLOGUE AFUA_5G12760)"/>
    <property type="match status" value="1"/>
</dbReference>
<organism evidence="3 4">
    <name type="scientific">Neocucurbitaria cava</name>
    <dbReference type="NCBI Taxonomy" id="798079"/>
    <lineage>
        <taxon>Eukaryota</taxon>
        <taxon>Fungi</taxon>
        <taxon>Dikarya</taxon>
        <taxon>Ascomycota</taxon>
        <taxon>Pezizomycotina</taxon>
        <taxon>Dothideomycetes</taxon>
        <taxon>Pleosporomycetidae</taxon>
        <taxon>Pleosporales</taxon>
        <taxon>Pleosporineae</taxon>
        <taxon>Cucurbitariaceae</taxon>
        <taxon>Neocucurbitaria</taxon>
    </lineage>
</organism>
<evidence type="ECO:0000259" key="1">
    <source>
        <dbReference type="Pfam" id="PF25542"/>
    </source>
</evidence>
<comment type="caution">
    <text evidence="3">The sequence shown here is derived from an EMBL/GenBank/DDBJ whole genome shotgun (WGS) entry which is preliminary data.</text>
</comment>
<sequence>MEPSPGSVVNLDRSNISANLPTTAMPGFIPLNKDGQRLDTYTHPPTQEEWRIYNARFHKQKPCNSFHLQRICTTFGCPFDHSELEPESRHVLEYVLKCSPCPRKSECRAADCYYGHICHKDDCTGQMKGCRMKADLHSVDPKVARMVAAAAATEEELEEEMVVDAPLVDMPDETNFLW</sequence>
<dbReference type="AlphaFoldDB" id="A0A9W8Y9V2"/>
<dbReference type="InterPro" id="IPR000571">
    <property type="entry name" value="Znf_CCCH"/>
</dbReference>
<feature type="domain" description="Tandem CCCH zinc finger" evidence="2">
    <location>
        <begin position="91"/>
        <end position="141"/>
    </location>
</feature>
<dbReference type="InterPro" id="IPR057654">
    <property type="entry name" value="Znf-CCCH_tandem"/>
</dbReference>
<proteinExistence type="predicted"/>
<protein>
    <recommendedName>
        <fullName evidence="5">C3H1-type domain-containing protein</fullName>
    </recommendedName>
</protein>
<name>A0A9W8Y9V2_9PLEO</name>
<dbReference type="Pfam" id="PF25543">
    <property type="entry name" value="zf-CCCH_tandem"/>
    <property type="match status" value="1"/>
</dbReference>
<evidence type="ECO:0008006" key="5">
    <source>
        <dbReference type="Google" id="ProtNLM"/>
    </source>
</evidence>
<evidence type="ECO:0000313" key="4">
    <source>
        <dbReference type="Proteomes" id="UP001140560"/>
    </source>
</evidence>
<evidence type="ECO:0000313" key="3">
    <source>
        <dbReference type="EMBL" id="KAJ4371604.1"/>
    </source>
</evidence>
<gene>
    <name evidence="3" type="ORF">N0V83_004824</name>
</gene>
<dbReference type="EMBL" id="JAPEUY010000007">
    <property type="protein sequence ID" value="KAJ4371604.1"/>
    <property type="molecule type" value="Genomic_DNA"/>
</dbReference>
<dbReference type="PANTHER" id="PTHR37543">
    <property type="entry name" value="CCCH ZINC FINGER DNA BINDING PROTEIN (AFU_ORTHOLOGUE AFUA_5G12760)"/>
    <property type="match status" value="1"/>
</dbReference>
<dbReference type="Proteomes" id="UP001140560">
    <property type="component" value="Unassembled WGS sequence"/>
</dbReference>
<reference evidence="3" key="1">
    <citation type="submission" date="2022-10" db="EMBL/GenBank/DDBJ databases">
        <title>Tapping the CABI collections for fungal endophytes: first genome assemblies for Collariella, Neodidymelliopsis, Ascochyta clinopodiicola, Didymella pomorum, Didymosphaeria variabile, Neocosmospora piperis and Neocucurbitaria cava.</title>
        <authorList>
            <person name="Hill R."/>
        </authorList>
    </citation>
    <scope>NUCLEOTIDE SEQUENCE</scope>
    <source>
        <strain evidence="3">IMI 356814</strain>
    </source>
</reference>
<feature type="domain" description="C3H1-type" evidence="1">
    <location>
        <begin position="55"/>
        <end position="84"/>
    </location>
</feature>
<keyword evidence="4" id="KW-1185">Reference proteome</keyword>